<reference evidence="3 4" key="1">
    <citation type="journal article" date="2012" name="Genome Biol.">
        <title>The genome of the polar eukaryotic microalga coccomyxa subellipsoidea reveals traits of cold adaptation.</title>
        <authorList>
            <person name="Blanc G."/>
            <person name="Agarkova I."/>
            <person name="Grimwood J."/>
            <person name="Kuo A."/>
            <person name="Brueggeman A."/>
            <person name="Dunigan D."/>
            <person name="Gurnon J."/>
            <person name="Ladunga I."/>
            <person name="Lindquist E."/>
            <person name="Lucas S."/>
            <person name="Pangilinan J."/>
            <person name="Proschold T."/>
            <person name="Salamov A."/>
            <person name="Schmutz J."/>
            <person name="Weeks D."/>
            <person name="Yamada T."/>
            <person name="Claverie J.M."/>
            <person name="Grigoriev I."/>
            <person name="Van Etten J."/>
            <person name="Lomsadze A."/>
            <person name="Borodovsky M."/>
        </authorList>
    </citation>
    <scope>NUCLEOTIDE SEQUENCE [LARGE SCALE GENOMIC DNA]</scope>
    <source>
        <strain evidence="3 4">C-169</strain>
    </source>
</reference>
<dbReference type="Proteomes" id="UP000007264">
    <property type="component" value="Unassembled WGS sequence"/>
</dbReference>
<dbReference type="GeneID" id="17036014"/>
<evidence type="ECO:0000256" key="1">
    <source>
        <dbReference type="SAM" id="MobiDB-lite"/>
    </source>
</evidence>
<gene>
    <name evidence="3" type="ORF">COCSUDRAFT_45605</name>
</gene>
<feature type="domain" description="CxC3 like cysteine cluster" evidence="2">
    <location>
        <begin position="196"/>
        <end position="260"/>
    </location>
</feature>
<proteinExistence type="predicted"/>
<sequence>MNTTSINCTVNFGRDSPRSCSLLYSRLSSSLGTPMPVLEAKPEDISPGSSDHEADDPVDFDLAGQGDQVPVHMQWRPHQRPSYEDVLRRKEEVWRQVMGIHRAIPMMNNLIAVIRTTCRTWQLFSPRACLTSGQNRINRLANEVPIPAQLLCCVAANSPPERQSIPSECLLPLRPSPGIGEAGREQQRGLCFNIRPAACSQCGSKDLCEPEPTAECLTYVMNGRVQFFKGQCKCSSCGHYEKQMLTDFVKVGFWPGTTDALDLRLSTVSVFLGRDFCWELATDVPITTFSVLDMRCHGSIRDEGRSRVKKPPTAQLTSSGSWTSGPSVGNGQTMTLYDTFGNLVQQAAVAGVWSKATFDTATPPLSKGVGKVLAKAYNGILDPHGWDQPLDIQDLAMKQPMEHCVGVDPGNLPWPVAVSQEGYPYLLFGKWRHKYKERVHGLDDGQIQGFLAIMMLSVSPMMAMKVNYGGPRISFECLGSMDKVYKRPRLAKAIWPKTAINKPLQYLGRSSIAAIGLHGSLNSCYCSPLQYLGRSPIAAIGLHGSLNSCYCSPSSVNVRRLISQSHAEGHVMGCQRWLTIYGGDPRPLAWLGGLIWGPYMILHGCQVKRHPVLVCSMVYTYASGSKGPQISQRVSYIPHNKYGPWQQSFAAQGQVMPSDAKLCQVICQHGKLGLRRKCCWMNSP</sequence>
<organism evidence="3 4">
    <name type="scientific">Coccomyxa subellipsoidea (strain C-169)</name>
    <name type="common">Green microalga</name>
    <dbReference type="NCBI Taxonomy" id="574566"/>
    <lineage>
        <taxon>Eukaryota</taxon>
        <taxon>Viridiplantae</taxon>
        <taxon>Chlorophyta</taxon>
        <taxon>core chlorophytes</taxon>
        <taxon>Trebouxiophyceae</taxon>
        <taxon>Trebouxiophyceae incertae sedis</taxon>
        <taxon>Coccomyxaceae</taxon>
        <taxon>Coccomyxa</taxon>
        <taxon>Coccomyxa subellipsoidea</taxon>
    </lineage>
</organism>
<feature type="compositionally biased region" description="Polar residues" evidence="1">
    <location>
        <begin position="314"/>
        <end position="327"/>
    </location>
</feature>
<evidence type="ECO:0000313" key="3">
    <source>
        <dbReference type="EMBL" id="EIE18060.1"/>
    </source>
</evidence>
<dbReference type="Pfam" id="PF18804">
    <property type="entry name" value="CxC3"/>
    <property type="match status" value="1"/>
</dbReference>
<feature type="region of interest" description="Disordered" evidence="1">
    <location>
        <begin position="303"/>
        <end position="327"/>
    </location>
</feature>
<keyword evidence="4" id="KW-1185">Reference proteome</keyword>
<feature type="region of interest" description="Disordered" evidence="1">
    <location>
        <begin position="34"/>
        <end position="56"/>
    </location>
</feature>
<dbReference type="RefSeq" id="XP_005642604.1">
    <property type="nucleotide sequence ID" value="XM_005642547.1"/>
</dbReference>
<comment type="caution">
    <text evidence="3">The sequence shown here is derived from an EMBL/GenBank/DDBJ whole genome shotgun (WGS) entry which is preliminary data.</text>
</comment>
<dbReference type="EMBL" id="AGSI01000027">
    <property type="protein sequence ID" value="EIE18060.1"/>
    <property type="molecule type" value="Genomic_DNA"/>
</dbReference>
<dbReference type="OrthoDB" id="17557at75966"/>
<name>I0YI41_COCSC</name>
<dbReference type="AlphaFoldDB" id="I0YI41"/>
<dbReference type="KEGG" id="csl:COCSUDRAFT_45605"/>
<evidence type="ECO:0000313" key="4">
    <source>
        <dbReference type="Proteomes" id="UP000007264"/>
    </source>
</evidence>
<accession>I0YI41</accession>
<dbReference type="InterPro" id="IPR040564">
    <property type="entry name" value="CxC3-like"/>
</dbReference>
<protein>
    <recommendedName>
        <fullName evidence="2">CxC3 like cysteine cluster domain-containing protein</fullName>
    </recommendedName>
</protein>
<evidence type="ECO:0000259" key="2">
    <source>
        <dbReference type="Pfam" id="PF18804"/>
    </source>
</evidence>